<dbReference type="PANTHER" id="PTHR46910:SF38">
    <property type="entry name" value="ZN(2)-C6 FUNGAL-TYPE DOMAIN-CONTAINING PROTEIN"/>
    <property type="match status" value="1"/>
</dbReference>
<evidence type="ECO:0000256" key="1">
    <source>
        <dbReference type="ARBA" id="ARBA00023242"/>
    </source>
</evidence>
<evidence type="ECO:0000313" key="5">
    <source>
        <dbReference type="Proteomes" id="UP001148786"/>
    </source>
</evidence>
<organism evidence="4 5">
    <name type="scientific">Agrocybe chaxingu</name>
    <dbReference type="NCBI Taxonomy" id="84603"/>
    <lineage>
        <taxon>Eukaryota</taxon>
        <taxon>Fungi</taxon>
        <taxon>Dikarya</taxon>
        <taxon>Basidiomycota</taxon>
        <taxon>Agaricomycotina</taxon>
        <taxon>Agaricomycetes</taxon>
        <taxon>Agaricomycetidae</taxon>
        <taxon>Agaricales</taxon>
        <taxon>Agaricineae</taxon>
        <taxon>Strophariaceae</taxon>
        <taxon>Agrocybe</taxon>
    </lineage>
</organism>
<dbReference type="SMART" id="SM00906">
    <property type="entry name" value="Fungal_trans"/>
    <property type="match status" value="1"/>
</dbReference>
<protein>
    <recommendedName>
        <fullName evidence="3">Xylanolytic transcriptional activator regulatory domain-containing protein</fullName>
    </recommendedName>
</protein>
<dbReference type="GO" id="GO:0003700">
    <property type="term" value="F:DNA-binding transcription factor activity"/>
    <property type="evidence" value="ECO:0007669"/>
    <property type="project" value="InterPro"/>
</dbReference>
<sequence>MSSSSEDESSQQSSVKTSKRPRACDNCRKKRGSSLRWPSPVFFAMLDLYLARFRLHLTGLQRRVPSKKYIASLENRLEELNRALRQLCPDESFYDTWVNVLSEEPDPPPPPTMQFPPLSLFRSTPSEGIARSIRASLRYSPANTPHSDDEEPTDIIAAGLDTKRFFGKSSGEMLVREALAMKKSYEANGSESDTEQPIFSHRREEFWSFRTWERKVVMPSLYRYVFPDPDLAKELISLYFKHVNVDIPLLHRPSFERSARDGLYYTDEGFADIYLLVCALGARFSSDPRVRLDDVVSHHSAGWRWFNQLDSWKESYVSMPSLYGIQSYCLSILFIQFSTAPQCVWLLIGVAIRLIQDVGTHRHKSTIPSMQDELWKRAFWVLVYMDRIVSIGFGRPLTILDEDFDADLPIECDDEYWEHPDPRKRFKQPPNKPSLVTAFLQQLKLMKILSTCNRLIMLQYPLDKLRTHLGLDGEESKSNIVAELDSSLNEWLRALPEHLRWDPENSNKKFILQSASIYVMYYHTQIFIHRPFVRSSVQPTTSSSPSLAICNTAARASIRIAEVQLDHGVPPRSPMQFTVFTSAIMLLIGIWDREKTSGPGSLSVEPHPDMEFVRKSLQILESAEDTWPQAGKFRDLLSVLLSMRGHSDRRHTSDNSEDKLFGGSVITEPTAPAGTIPNVASPPEYLLDFSVPEQLSLDLSSFFNIPPELNAGHFSSIAVSPAKINARNREHYSPSEVGTQHQEGTDLFMSSGKTIDASSNTTINPGFGPDDWQAYVANSFREER</sequence>
<keyword evidence="5" id="KW-1185">Reference proteome</keyword>
<dbReference type="AlphaFoldDB" id="A0A9W8JRG3"/>
<proteinExistence type="predicted"/>
<dbReference type="GO" id="GO:0008270">
    <property type="term" value="F:zinc ion binding"/>
    <property type="evidence" value="ECO:0007669"/>
    <property type="project" value="InterPro"/>
</dbReference>
<dbReference type="OrthoDB" id="4456959at2759"/>
<dbReference type="InterPro" id="IPR007219">
    <property type="entry name" value="XnlR_reg_dom"/>
</dbReference>
<feature type="domain" description="Xylanolytic transcriptional activator regulatory" evidence="3">
    <location>
        <begin position="344"/>
        <end position="415"/>
    </location>
</feature>
<dbReference type="EMBL" id="JANKHO010001342">
    <property type="protein sequence ID" value="KAJ3502010.1"/>
    <property type="molecule type" value="Genomic_DNA"/>
</dbReference>
<evidence type="ECO:0000259" key="3">
    <source>
        <dbReference type="SMART" id="SM00906"/>
    </source>
</evidence>
<dbReference type="InterPro" id="IPR050987">
    <property type="entry name" value="AtrR-like"/>
</dbReference>
<comment type="caution">
    <text evidence="4">The sequence shown here is derived from an EMBL/GenBank/DDBJ whole genome shotgun (WGS) entry which is preliminary data.</text>
</comment>
<evidence type="ECO:0000313" key="4">
    <source>
        <dbReference type="EMBL" id="KAJ3502010.1"/>
    </source>
</evidence>
<gene>
    <name evidence="4" type="ORF">NLJ89_g9078</name>
</gene>
<feature type="region of interest" description="Disordered" evidence="2">
    <location>
        <begin position="1"/>
        <end position="33"/>
    </location>
</feature>
<evidence type="ECO:0000256" key="2">
    <source>
        <dbReference type="SAM" id="MobiDB-lite"/>
    </source>
</evidence>
<dbReference type="Proteomes" id="UP001148786">
    <property type="component" value="Unassembled WGS sequence"/>
</dbReference>
<name>A0A9W8JRG3_9AGAR</name>
<reference evidence="4" key="1">
    <citation type="submission" date="2022-07" db="EMBL/GenBank/DDBJ databases">
        <title>Genome Sequence of Agrocybe chaxingu.</title>
        <authorList>
            <person name="Buettner E."/>
        </authorList>
    </citation>
    <scope>NUCLEOTIDE SEQUENCE</scope>
    <source>
        <strain evidence="4">MP-N11</strain>
    </source>
</reference>
<dbReference type="GO" id="GO:0006351">
    <property type="term" value="P:DNA-templated transcription"/>
    <property type="evidence" value="ECO:0007669"/>
    <property type="project" value="InterPro"/>
</dbReference>
<dbReference type="CDD" id="cd12148">
    <property type="entry name" value="fungal_TF_MHR"/>
    <property type="match status" value="1"/>
</dbReference>
<dbReference type="Pfam" id="PF04082">
    <property type="entry name" value="Fungal_trans"/>
    <property type="match status" value="1"/>
</dbReference>
<dbReference type="GO" id="GO:0003677">
    <property type="term" value="F:DNA binding"/>
    <property type="evidence" value="ECO:0007669"/>
    <property type="project" value="InterPro"/>
</dbReference>
<dbReference type="PANTHER" id="PTHR46910">
    <property type="entry name" value="TRANSCRIPTION FACTOR PDR1"/>
    <property type="match status" value="1"/>
</dbReference>
<accession>A0A9W8JRG3</accession>
<keyword evidence="1" id="KW-0539">Nucleus</keyword>